<gene>
    <name evidence="13" type="ORF">SLS63_013193</name>
</gene>
<evidence type="ECO:0000259" key="11">
    <source>
        <dbReference type="PROSITE" id="PS52004"/>
    </source>
</evidence>
<feature type="region of interest" description="Disordered" evidence="9">
    <location>
        <begin position="1694"/>
        <end position="1714"/>
    </location>
</feature>
<dbReference type="InterPro" id="IPR049551">
    <property type="entry name" value="PKS_DH_C"/>
</dbReference>
<dbReference type="Pfam" id="PF00550">
    <property type="entry name" value="PP-binding"/>
    <property type="match status" value="1"/>
</dbReference>
<dbReference type="InterPro" id="IPR020807">
    <property type="entry name" value="PKS_DH"/>
</dbReference>
<dbReference type="Proteomes" id="UP001430848">
    <property type="component" value="Unassembled WGS sequence"/>
</dbReference>
<evidence type="ECO:0000256" key="8">
    <source>
        <dbReference type="PROSITE-ProRule" id="PRU01363"/>
    </source>
</evidence>
<dbReference type="PROSITE" id="PS52019">
    <property type="entry name" value="PKS_MFAS_DH"/>
    <property type="match status" value="1"/>
</dbReference>
<evidence type="ECO:0000256" key="7">
    <source>
        <dbReference type="ARBA" id="ARBA00023315"/>
    </source>
</evidence>
<dbReference type="InterPro" id="IPR057326">
    <property type="entry name" value="KR_dom"/>
</dbReference>
<dbReference type="Gene3D" id="3.30.70.3290">
    <property type="match status" value="1"/>
</dbReference>
<dbReference type="InterPro" id="IPR020806">
    <property type="entry name" value="PKS_PP-bd"/>
</dbReference>
<dbReference type="Pfam" id="PF08659">
    <property type="entry name" value="KR"/>
    <property type="match status" value="1"/>
</dbReference>
<dbReference type="InterPro" id="IPR018201">
    <property type="entry name" value="Ketoacyl_synth_AS"/>
</dbReference>
<keyword evidence="5" id="KW-0560">Oxidoreductase</keyword>
<dbReference type="InterPro" id="IPR020843">
    <property type="entry name" value="ER"/>
</dbReference>
<dbReference type="Pfam" id="PF00109">
    <property type="entry name" value="ketoacyl-synt"/>
    <property type="match status" value="1"/>
</dbReference>
<dbReference type="InterPro" id="IPR032821">
    <property type="entry name" value="PKS_assoc"/>
</dbReference>
<accession>A0ABR1NP88</accession>
<dbReference type="PROSITE" id="PS51257">
    <property type="entry name" value="PROKAR_LIPOPROTEIN"/>
    <property type="match status" value="1"/>
</dbReference>
<dbReference type="InterPro" id="IPR014030">
    <property type="entry name" value="Ketoacyl_synth_N"/>
</dbReference>
<evidence type="ECO:0000259" key="12">
    <source>
        <dbReference type="PROSITE" id="PS52019"/>
    </source>
</evidence>
<dbReference type="InterPro" id="IPR020841">
    <property type="entry name" value="PKS_Beta-ketoAc_synthase_dom"/>
</dbReference>
<feature type="region of interest" description="Disordered" evidence="9">
    <location>
        <begin position="1117"/>
        <end position="1144"/>
    </location>
</feature>
<dbReference type="CDD" id="cd05195">
    <property type="entry name" value="enoyl_red"/>
    <property type="match status" value="1"/>
</dbReference>
<keyword evidence="7" id="KW-0012">Acyltransferase</keyword>
<proteinExistence type="predicted"/>
<dbReference type="Gene3D" id="3.40.366.10">
    <property type="entry name" value="Malonyl-Coenzyme A Acyl Carrier Protein, domain 2"/>
    <property type="match status" value="1"/>
</dbReference>
<dbReference type="Gene3D" id="1.10.1200.10">
    <property type="entry name" value="ACP-like"/>
    <property type="match status" value="1"/>
</dbReference>
<dbReference type="SMART" id="SM00829">
    <property type="entry name" value="PKS_ER"/>
    <property type="match status" value="1"/>
</dbReference>
<feature type="region of interest" description="C-terminal hotdog fold" evidence="8">
    <location>
        <begin position="1157"/>
        <end position="1305"/>
    </location>
</feature>
<evidence type="ECO:0000256" key="5">
    <source>
        <dbReference type="ARBA" id="ARBA00023002"/>
    </source>
</evidence>
<reference evidence="13 14" key="1">
    <citation type="submission" date="2024-02" db="EMBL/GenBank/DDBJ databases">
        <title>De novo assembly and annotation of 12 fungi associated with fruit tree decline syndrome in Ontario, Canada.</title>
        <authorList>
            <person name="Sulman M."/>
            <person name="Ellouze W."/>
            <person name="Ilyukhin E."/>
        </authorList>
    </citation>
    <scope>NUCLEOTIDE SEQUENCE [LARGE SCALE GENOMIC DNA]</scope>
    <source>
        <strain evidence="13 14">M169</strain>
    </source>
</reference>
<dbReference type="Gene3D" id="3.10.129.110">
    <property type="entry name" value="Polyketide synthase dehydratase"/>
    <property type="match status" value="1"/>
</dbReference>
<dbReference type="EMBL" id="JAKNSF020000168">
    <property type="protein sequence ID" value="KAK7709558.1"/>
    <property type="molecule type" value="Genomic_DNA"/>
</dbReference>
<dbReference type="InterPro" id="IPR036291">
    <property type="entry name" value="NAD(P)-bd_dom_sf"/>
</dbReference>
<dbReference type="SMART" id="SM00826">
    <property type="entry name" value="PKS_DH"/>
    <property type="match status" value="1"/>
</dbReference>
<evidence type="ECO:0000313" key="14">
    <source>
        <dbReference type="Proteomes" id="UP001430848"/>
    </source>
</evidence>
<dbReference type="SUPFAM" id="SSF55048">
    <property type="entry name" value="Probable ACP-binding domain of malonyl-CoA ACP transacylase"/>
    <property type="match status" value="1"/>
</dbReference>
<dbReference type="InterPro" id="IPR011032">
    <property type="entry name" value="GroES-like_sf"/>
</dbReference>
<dbReference type="InterPro" id="IPR016039">
    <property type="entry name" value="Thiolase-like"/>
</dbReference>
<dbReference type="Pfam" id="PF21089">
    <property type="entry name" value="PKS_DH_N"/>
    <property type="match status" value="1"/>
</dbReference>
<feature type="compositionally biased region" description="Polar residues" evidence="9">
    <location>
        <begin position="1121"/>
        <end position="1133"/>
    </location>
</feature>
<dbReference type="PROSITE" id="PS50075">
    <property type="entry name" value="CARRIER"/>
    <property type="match status" value="1"/>
</dbReference>
<evidence type="ECO:0000313" key="13">
    <source>
        <dbReference type="EMBL" id="KAK7709558.1"/>
    </source>
</evidence>
<dbReference type="PROSITE" id="PS00606">
    <property type="entry name" value="KS3_1"/>
    <property type="match status" value="1"/>
</dbReference>
<keyword evidence="14" id="KW-1185">Reference proteome</keyword>
<keyword evidence="3" id="KW-0808">Transferase</keyword>
<feature type="active site" description="Proton donor; for dehydratase activity" evidence="8">
    <location>
        <position position="1217"/>
    </location>
</feature>
<dbReference type="InterPro" id="IPR016036">
    <property type="entry name" value="Malonyl_transacylase_ACP-bd"/>
</dbReference>
<feature type="domain" description="Carrier" evidence="10">
    <location>
        <begin position="2457"/>
        <end position="2534"/>
    </location>
</feature>
<dbReference type="InterPro" id="IPR049552">
    <property type="entry name" value="PKS_DH_N"/>
</dbReference>
<dbReference type="InterPro" id="IPR042104">
    <property type="entry name" value="PKS_dehydratase_sf"/>
</dbReference>
<dbReference type="PROSITE" id="PS52004">
    <property type="entry name" value="KS3_2"/>
    <property type="match status" value="1"/>
</dbReference>
<organism evidence="13 14">
    <name type="scientific">Diaporthe eres</name>
    <name type="common">Phomopsis oblonga</name>
    <dbReference type="NCBI Taxonomy" id="83184"/>
    <lineage>
        <taxon>Eukaryota</taxon>
        <taxon>Fungi</taxon>
        <taxon>Dikarya</taxon>
        <taxon>Ascomycota</taxon>
        <taxon>Pezizomycotina</taxon>
        <taxon>Sordariomycetes</taxon>
        <taxon>Sordariomycetidae</taxon>
        <taxon>Diaporthales</taxon>
        <taxon>Diaporthaceae</taxon>
        <taxon>Diaporthe</taxon>
        <taxon>Diaporthe eres species complex</taxon>
    </lineage>
</organism>
<evidence type="ECO:0000256" key="2">
    <source>
        <dbReference type="ARBA" id="ARBA00022553"/>
    </source>
</evidence>
<dbReference type="SUPFAM" id="SSF47336">
    <property type="entry name" value="ACP-like"/>
    <property type="match status" value="1"/>
</dbReference>
<feature type="domain" description="Ketosynthase family 3 (KS3)" evidence="11">
    <location>
        <begin position="10"/>
        <end position="435"/>
    </location>
</feature>
<dbReference type="Gene3D" id="3.40.47.10">
    <property type="match status" value="1"/>
</dbReference>
<dbReference type="InterPro" id="IPR050091">
    <property type="entry name" value="PKS_NRPS_Biosynth_Enz"/>
</dbReference>
<dbReference type="Pfam" id="PF00698">
    <property type="entry name" value="Acyl_transf_1"/>
    <property type="match status" value="1"/>
</dbReference>
<name>A0ABR1NP88_DIAER</name>
<dbReference type="SMART" id="SM00825">
    <property type="entry name" value="PKS_KS"/>
    <property type="match status" value="1"/>
</dbReference>
<comment type="caution">
    <text evidence="13">The sequence shown here is derived from an EMBL/GenBank/DDBJ whole genome shotgun (WGS) entry which is preliminary data.</text>
</comment>
<dbReference type="InterPro" id="IPR013154">
    <property type="entry name" value="ADH-like_N"/>
</dbReference>
<dbReference type="Pfam" id="PF16197">
    <property type="entry name" value="KAsynt_C_assoc"/>
    <property type="match status" value="1"/>
</dbReference>
<evidence type="ECO:0000256" key="1">
    <source>
        <dbReference type="ARBA" id="ARBA00022450"/>
    </source>
</evidence>
<feature type="region of interest" description="N-terminal hotdog fold" evidence="8">
    <location>
        <begin position="975"/>
        <end position="1115"/>
    </location>
</feature>
<dbReference type="InterPro" id="IPR013149">
    <property type="entry name" value="ADH-like_C"/>
</dbReference>
<keyword evidence="1" id="KW-0596">Phosphopantetheine</keyword>
<evidence type="ECO:0000256" key="6">
    <source>
        <dbReference type="ARBA" id="ARBA00023268"/>
    </source>
</evidence>
<keyword evidence="6" id="KW-0511">Multifunctional enzyme</keyword>
<dbReference type="SUPFAM" id="SSF52151">
    <property type="entry name" value="FabD/lysophospholipase-like"/>
    <property type="match status" value="1"/>
</dbReference>
<dbReference type="InterPro" id="IPR002364">
    <property type="entry name" value="Quin_OxRdtase/zeta-crystal_CS"/>
</dbReference>
<dbReference type="Gene3D" id="3.40.50.150">
    <property type="entry name" value="Vaccinia Virus protein VP39"/>
    <property type="match status" value="1"/>
</dbReference>
<dbReference type="PANTHER" id="PTHR43775:SF29">
    <property type="entry name" value="ASPERFURANONE POLYKETIDE SYNTHASE AFOG-RELATED"/>
    <property type="match status" value="1"/>
</dbReference>
<protein>
    <submittedName>
        <fullName evidence="13">Type I Iterative PKS</fullName>
    </submittedName>
</protein>
<keyword evidence="4" id="KW-0521">NADP</keyword>
<evidence type="ECO:0000256" key="9">
    <source>
        <dbReference type="SAM" id="MobiDB-lite"/>
    </source>
</evidence>
<dbReference type="InterPro" id="IPR009081">
    <property type="entry name" value="PP-bd_ACP"/>
</dbReference>
<dbReference type="Pfam" id="PF02801">
    <property type="entry name" value="Ketoacyl-synt_C"/>
    <property type="match status" value="1"/>
</dbReference>
<keyword evidence="2" id="KW-0597">Phosphoprotein</keyword>
<dbReference type="Gene3D" id="3.40.50.720">
    <property type="entry name" value="NAD(P)-binding Rossmann-like Domain"/>
    <property type="match status" value="1"/>
</dbReference>
<dbReference type="InterPro" id="IPR036736">
    <property type="entry name" value="ACP-like_sf"/>
</dbReference>
<dbReference type="SMART" id="SM00823">
    <property type="entry name" value="PKS_PP"/>
    <property type="match status" value="1"/>
</dbReference>
<dbReference type="InterPro" id="IPR049900">
    <property type="entry name" value="PKS_mFAS_DH"/>
</dbReference>
<dbReference type="InterPro" id="IPR006162">
    <property type="entry name" value="Ppantetheine_attach_site"/>
</dbReference>
<dbReference type="Pfam" id="PF14765">
    <property type="entry name" value="PS-DH"/>
    <property type="match status" value="1"/>
</dbReference>
<dbReference type="PROSITE" id="PS00012">
    <property type="entry name" value="PHOSPHOPANTETHEINE"/>
    <property type="match status" value="1"/>
</dbReference>
<dbReference type="Pfam" id="PF08240">
    <property type="entry name" value="ADH_N"/>
    <property type="match status" value="1"/>
</dbReference>
<dbReference type="SMART" id="SM00827">
    <property type="entry name" value="PKS_AT"/>
    <property type="match status" value="1"/>
</dbReference>
<sequence length="2540" mass="266633">MPSLQDKDATVAVAVTGLSCRFPGGCDSLAEFWDFIREGKSAWSPIPKDRFQTSSFPSNKASGAHFLRGDISAFDAPFFSVPAAEAAAMDPQQRLTLEVVHEALESAGIPAASLAGSATGVFAGQFTDDYRDLVGRDAADASGAGAPGYSVTGLQRTSTSNRVSWLLDLRGPSVTVDTACSSSMVALHLACQSLRARECDLAIVAGCNLLLGPEMFMYLSGQGFLAADGRCKSFDASADGYGRGEGFAAVVLRRADDAVARRDPLRAVIRATGSGQDGSTKGFTLPSTEAQAALIRDVYAGAGLDFGETNYIEAHGTGTQAGDLAETSALAATIAAHRAPGQGALLVGSVKSNIGHLEAVAGLAAIIKSVLILENGLVPPTINIDTLNPKVKFDEWNLDVPRTLTKLKPGPGGIRRISCNSFGYGGSNAHCVLDDAFSYLSQRGHSAVHNSIGTAGQGTATATNGAGAEIQGSTAKHRVFPLSAQDKDGTTRVKKALSSYLEAKAPHGSSSLQDELLADLAYTLSTHRSHLQWKTFAVASTIPELRHALDGTVEDPSLCLLSSRRPTLGFVFTGQGAQWPGMGQQLMAHPVFKASIDAADTYLRTSLGCTWSAAAELARPKATSKVGSALYGQTLCSVLQVALVELLRAWGVVPAAVVGHSSGEIAAAFCAGMLGREDAWRIAYHRGVLSASLREDGGVQGAMMAVGASAQAAAEVIAEVTPGEVHVACVNSPQSVTLSGESDAVERLLAVLQDRGLFARRLKVDTAYHSPHMREVAEEYLEAICDIQPGGQNAAGPTAVDGGARCLMFSSVTGAVVRDPSELGPAYWVRNLVSTVQFSPAVQSMARSGDASGSGSGKAIDVLVEVGPHAALKGPTTQSLKTIGVAEIPYYSALSRGCDALETALGLAGTLFAQSYPVNWDAINHTSPSNATTPSTRLPKVLIDLPTYPWNHSNTYWAETRLASEHRLRASPGPGGLLGAPYPSLVAGEQTWRGHISLADAPWLADHKIQGTILFPAAGFIAMAIEAARQTNANANHKKRVKMFRIRELHLIAAAVVPSENGAAVEYTICLRPNRTALRDASGAWTEFTVSTCPHGKGELERNCTGLLMLEFEPELPVSEKPTSSESEGTSAPATDPDAGRHNASMAAYQKALQSCAITLKPESFYRELDAAGLNYGPSFRCLTSIQTSTSGQSCCDVDVPNVKGSGEVVIHPATLDAIFHMAFAALRGSQGHLSQAMVPKTIEEIAIAAATPSDAGARLSGFSGATRDGFNEVVSNIVVTAPAGQPVLKVSGFRCSEIGGQGQPSSASGAGSAARSICSKLVWKPAFRFLRGLEEEKAAIVSTMAAESKATGADLSGASRVLSGLIQIMHHSRPDLSISEVVAMANGDGIPESLLLSCAASGADSDLSTVLETAECSVWAQDEAVYKRCQEHLRKRQDEPETCLIHATVQDLRQRQDTATTRLDTSSSDIIIVPASVFASALTDDQVEAVIKNVTAALASDGRLCLTVPTEKAAQVQSIGREAGLTDWAVFSDLGNSEQELSVLIASQKAGMNGASINGSKPGRDNTQREVVILQPKVASDVTAQLTAELVTILSEDTKSPPTIFKWDPSGDDVAPTIETVKGKLCISLLELEGGVLPNMSEAGFDGIKTLVFNSGGLLWVTGLSADDPGSSMVTGMARVVRNEEPGLVFYTFATPRPSSSGSSPDGGGASLTPKRLAQLTRRVLETIGDEEADADAGVDAEFMVQDGVLHTSRVVEDHPLNTDLHRLAPRNSMVTTSEPLAQAGPVKLSVRNAGLLDTLCYEPCDDDANAPLGDDEVEIAVKAASLNFRDVMTVMGQMSGLDLGWDAAGVVLRAGPAAGGIKPGDRVAMLHPGALRTVHRARATSCAVLDGPLADLSFAAAASVPLVHGTAWYALVHVARVQRGQTILIHAAAGGVGQAAVQMARHFGLEIFVTVGSDAKRALLRDAYGIADDHIFSSRDPACGFAQGIRRLTQGRGVDVVLNSLAGEALRQTWHCIAPFGTFVEIGARDILGNARLDMRPLLQNASFHFFDVKRIALERPDLAGEIMRGSFDMLRKGVTSPITPLVTYPASEVEAAFRLMQSGRHQGKIALLFDTDADMAQGTQAQAQVQRVPVLRRHQGLGSGSLKLDPEAYYMLAGGLGGLGRSLATLLVDNGARKLCFLSRSGVRSAEAQELVSMLERRGTKVVAPVCDITDGAAVRAVVDQLASEGGSGVKGVVQCAMVLRDGLFRNMSYSDWAKSVAPKVAGTWNLHSAVGDKVDFFVTLSSFTAVFGERGAANYAAGGAFQDAVAHFRRARGLRAVTLDVGIVRDVGVLSARGMTQGFRDWEEPYGLREEELLRLVKVAVAGDMAQELGPQVVTGLATGGSALEAGIEMPWYLSTSSSPSSSPSSDARFAVMARVGTRARDAGGSGGSNATGADSVKSRLAAAGSVEAGAAVVLEALVDLVAKMLHTAPAEVDTHRFLHSYGIDSLTAIELINWALRDCRAQLTVFDVMAAVPITVTAEKIAANSSLIKSK</sequence>
<dbReference type="InterPro" id="IPR029063">
    <property type="entry name" value="SAM-dependent_MTases_sf"/>
</dbReference>
<dbReference type="SUPFAM" id="SSF53901">
    <property type="entry name" value="Thiolase-like"/>
    <property type="match status" value="1"/>
</dbReference>
<dbReference type="InterPro" id="IPR016035">
    <property type="entry name" value="Acyl_Trfase/lysoPLipase"/>
</dbReference>
<dbReference type="PANTHER" id="PTHR43775">
    <property type="entry name" value="FATTY ACID SYNTHASE"/>
    <property type="match status" value="1"/>
</dbReference>
<dbReference type="InterPro" id="IPR013968">
    <property type="entry name" value="PKS_KR"/>
</dbReference>
<dbReference type="SMART" id="SM00822">
    <property type="entry name" value="PKS_KR"/>
    <property type="match status" value="1"/>
</dbReference>
<evidence type="ECO:0000256" key="3">
    <source>
        <dbReference type="ARBA" id="ARBA00022679"/>
    </source>
</evidence>
<feature type="active site" description="Proton acceptor; for dehydratase activity" evidence="8">
    <location>
        <position position="1007"/>
    </location>
</feature>
<feature type="domain" description="PKS/mFAS DH" evidence="12">
    <location>
        <begin position="975"/>
        <end position="1305"/>
    </location>
</feature>
<dbReference type="InterPro" id="IPR001227">
    <property type="entry name" value="Ac_transferase_dom_sf"/>
</dbReference>
<dbReference type="SUPFAM" id="SSF51735">
    <property type="entry name" value="NAD(P)-binding Rossmann-fold domains"/>
    <property type="match status" value="2"/>
</dbReference>
<dbReference type="SUPFAM" id="SSF50129">
    <property type="entry name" value="GroES-like"/>
    <property type="match status" value="1"/>
</dbReference>
<dbReference type="Gene3D" id="3.90.180.10">
    <property type="entry name" value="Medium-chain alcohol dehydrogenases, catalytic domain"/>
    <property type="match status" value="1"/>
</dbReference>
<dbReference type="CDD" id="cd00833">
    <property type="entry name" value="PKS"/>
    <property type="match status" value="1"/>
</dbReference>
<dbReference type="Pfam" id="PF00107">
    <property type="entry name" value="ADH_zinc_N"/>
    <property type="match status" value="1"/>
</dbReference>
<evidence type="ECO:0000256" key="4">
    <source>
        <dbReference type="ARBA" id="ARBA00022857"/>
    </source>
</evidence>
<evidence type="ECO:0000259" key="10">
    <source>
        <dbReference type="PROSITE" id="PS50075"/>
    </source>
</evidence>
<dbReference type="InterPro" id="IPR014043">
    <property type="entry name" value="Acyl_transferase_dom"/>
</dbReference>
<dbReference type="InterPro" id="IPR014031">
    <property type="entry name" value="Ketoacyl_synth_C"/>
</dbReference>
<dbReference type="PROSITE" id="PS01162">
    <property type="entry name" value="QOR_ZETA_CRYSTAL"/>
    <property type="match status" value="1"/>
</dbReference>